<name>A0AAE0UD62_SORBR</name>
<reference evidence="2" key="1">
    <citation type="journal article" date="2023" name="Mol. Phylogenet. Evol.">
        <title>Genome-scale phylogeny and comparative genomics of the fungal order Sordariales.</title>
        <authorList>
            <person name="Hensen N."/>
            <person name="Bonometti L."/>
            <person name="Westerberg I."/>
            <person name="Brannstrom I.O."/>
            <person name="Guillou S."/>
            <person name="Cros-Aarteil S."/>
            <person name="Calhoun S."/>
            <person name="Haridas S."/>
            <person name="Kuo A."/>
            <person name="Mondo S."/>
            <person name="Pangilinan J."/>
            <person name="Riley R."/>
            <person name="LaButti K."/>
            <person name="Andreopoulos B."/>
            <person name="Lipzen A."/>
            <person name="Chen C."/>
            <person name="Yan M."/>
            <person name="Daum C."/>
            <person name="Ng V."/>
            <person name="Clum A."/>
            <person name="Steindorff A."/>
            <person name="Ohm R.A."/>
            <person name="Martin F."/>
            <person name="Silar P."/>
            <person name="Natvig D.O."/>
            <person name="Lalanne C."/>
            <person name="Gautier V."/>
            <person name="Ament-Velasquez S.L."/>
            <person name="Kruys A."/>
            <person name="Hutchinson M.I."/>
            <person name="Powell A.J."/>
            <person name="Barry K."/>
            <person name="Miller A.N."/>
            <person name="Grigoriev I.V."/>
            <person name="Debuchy R."/>
            <person name="Gladieux P."/>
            <person name="Hiltunen Thoren M."/>
            <person name="Johannesson H."/>
        </authorList>
    </citation>
    <scope>NUCLEOTIDE SEQUENCE</scope>
    <source>
        <strain evidence="2">FGSC 1904</strain>
    </source>
</reference>
<organism evidence="2 3">
    <name type="scientific">Sordaria brevicollis</name>
    <dbReference type="NCBI Taxonomy" id="83679"/>
    <lineage>
        <taxon>Eukaryota</taxon>
        <taxon>Fungi</taxon>
        <taxon>Dikarya</taxon>
        <taxon>Ascomycota</taxon>
        <taxon>Pezizomycotina</taxon>
        <taxon>Sordariomycetes</taxon>
        <taxon>Sordariomycetidae</taxon>
        <taxon>Sordariales</taxon>
        <taxon>Sordariaceae</taxon>
        <taxon>Sordaria</taxon>
    </lineage>
</organism>
<accession>A0AAE0UD62</accession>
<protein>
    <submittedName>
        <fullName evidence="2">Uncharacterized protein</fullName>
    </submittedName>
</protein>
<keyword evidence="3" id="KW-1185">Reference proteome</keyword>
<feature type="compositionally biased region" description="Low complexity" evidence="1">
    <location>
        <begin position="291"/>
        <end position="318"/>
    </location>
</feature>
<proteinExistence type="predicted"/>
<reference evidence="2" key="2">
    <citation type="submission" date="2023-07" db="EMBL/GenBank/DDBJ databases">
        <authorList>
            <consortium name="Lawrence Berkeley National Laboratory"/>
            <person name="Haridas S."/>
            <person name="Hensen N."/>
            <person name="Bonometti L."/>
            <person name="Westerberg I."/>
            <person name="Brannstrom I.O."/>
            <person name="Guillou S."/>
            <person name="Cros-Aarteil S."/>
            <person name="Calhoun S."/>
            <person name="Kuo A."/>
            <person name="Mondo S."/>
            <person name="Pangilinan J."/>
            <person name="Riley R."/>
            <person name="LaButti K."/>
            <person name="Andreopoulos B."/>
            <person name="Lipzen A."/>
            <person name="Chen C."/>
            <person name="Yanf M."/>
            <person name="Daum C."/>
            <person name="Ng V."/>
            <person name="Clum A."/>
            <person name="Steindorff A."/>
            <person name="Ohm R."/>
            <person name="Martin F."/>
            <person name="Silar P."/>
            <person name="Natvig D."/>
            <person name="Lalanne C."/>
            <person name="Gautier V."/>
            <person name="Ament-velasquez S.L."/>
            <person name="Kruys A."/>
            <person name="Hutchinson M.I."/>
            <person name="Powell A.J."/>
            <person name="Barry K."/>
            <person name="Miller A.N."/>
            <person name="Grigoriev I.V."/>
            <person name="Debuchy R."/>
            <person name="Gladieux P."/>
            <person name="Thoren M.H."/>
            <person name="Johannesson H."/>
        </authorList>
    </citation>
    <scope>NUCLEOTIDE SEQUENCE</scope>
    <source>
        <strain evidence="2">FGSC 1904</strain>
    </source>
</reference>
<feature type="region of interest" description="Disordered" evidence="1">
    <location>
        <begin position="157"/>
        <end position="194"/>
    </location>
</feature>
<sequence length="339" mass="36063">MGLSHKRKNEGWSDPFHRTLRQRVKLGEKYFDKLALPHRVSKEDALTPVKVGLRGPNSEGFEDATTRPFNDLLAPPSTILDPSLSFSQFGSMLGNDNLDNFGSDEQTIPATSSDAVAFETADWAQENMQEDFGTWTPWTHGQGLAYDEGLEELESFHKSDSTHGSDDPFFERQSSTDGAEPMAPVAPKNGLPSFSPNANDAAVKGGGGIVDATTNDTINNGVDLVNNDVIHPSVEPQHPTTSIQVGVAATPPPTPTVSHAALQDQVVDINVAADALPVAATVTFTLALRPGNGSNTMSGGGRTSTTTTTPTTTTTASNGEREYLSPVSDDETGPERSSR</sequence>
<dbReference type="EMBL" id="JAUTDP010000005">
    <property type="protein sequence ID" value="KAK3399430.1"/>
    <property type="molecule type" value="Genomic_DNA"/>
</dbReference>
<evidence type="ECO:0000313" key="2">
    <source>
        <dbReference type="EMBL" id="KAK3399430.1"/>
    </source>
</evidence>
<comment type="caution">
    <text evidence="2">The sequence shown here is derived from an EMBL/GenBank/DDBJ whole genome shotgun (WGS) entry which is preliminary data.</text>
</comment>
<evidence type="ECO:0000313" key="3">
    <source>
        <dbReference type="Proteomes" id="UP001281003"/>
    </source>
</evidence>
<feature type="region of interest" description="Disordered" evidence="1">
    <location>
        <begin position="288"/>
        <end position="339"/>
    </location>
</feature>
<dbReference type="Proteomes" id="UP001281003">
    <property type="component" value="Unassembled WGS sequence"/>
</dbReference>
<feature type="compositionally biased region" description="Basic and acidic residues" evidence="1">
    <location>
        <begin position="157"/>
        <end position="170"/>
    </location>
</feature>
<evidence type="ECO:0000256" key="1">
    <source>
        <dbReference type="SAM" id="MobiDB-lite"/>
    </source>
</evidence>
<dbReference type="AlphaFoldDB" id="A0AAE0UD62"/>
<gene>
    <name evidence="2" type="ORF">B0T20DRAFT_392448</name>
</gene>